<reference evidence="1 2" key="1">
    <citation type="submission" date="2014-04" db="EMBL/GenBank/DDBJ databases">
        <title>Whole genome of Muricauda olearia.</title>
        <authorList>
            <person name="Zhang X.-H."/>
            <person name="Tang K."/>
        </authorList>
    </citation>
    <scope>NUCLEOTIDE SEQUENCE [LARGE SCALE GENOMIC DNA]</scope>
    <source>
        <strain evidence="1 2">Th120</strain>
    </source>
</reference>
<name>A0A444VM15_9FLAO</name>
<dbReference type="Proteomes" id="UP000290261">
    <property type="component" value="Unassembled WGS sequence"/>
</dbReference>
<proteinExistence type="predicted"/>
<protein>
    <submittedName>
        <fullName evidence="1">Uncharacterized protein</fullName>
    </submittedName>
</protein>
<evidence type="ECO:0000313" key="1">
    <source>
        <dbReference type="EMBL" id="RYC51752.1"/>
    </source>
</evidence>
<keyword evidence="2" id="KW-1185">Reference proteome</keyword>
<accession>A0A444VM15</accession>
<dbReference type="AlphaFoldDB" id="A0A444VM15"/>
<comment type="caution">
    <text evidence="1">The sequence shown here is derived from an EMBL/GenBank/DDBJ whole genome shotgun (WGS) entry which is preliminary data.</text>
</comment>
<gene>
    <name evidence="1" type="ORF">DN53_13065</name>
</gene>
<sequence length="214" mass="25310">MQDVGKYLEGNSKKLDHISNVEWEIALRKCRDHLRFRLRGRTKQGAHSTEYLEVPAHEYYLAFAYNGIIFGQWEWKDEYTLDQQLIRIIDSRISTVVQSYKSVLAKNARKVEEGKIPDIVSLEPKNVEESFYDLEDHPPPNEDELMQIEKEYGLIEEFMMNSDDDYLKIFWECAKEGLKRNETAEIMGIKPKQLDKVREKFLRQLRKMDGDEKG</sequence>
<dbReference type="EMBL" id="JJMP01000004">
    <property type="protein sequence ID" value="RYC51752.1"/>
    <property type="molecule type" value="Genomic_DNA"/>
</dbReference>
<dbReference type="RefSeq" id="WP_129654184.1">
    <property type="nucleotide sequence ID" value="NZ_ML142909.1"/>
</dbReference>
<organism evidence="1 2">
    <name type="scientific">Flagellimonas olearia</name>
    <dbReference type="NCBI Taxonomy" id="552546"/>
    <lineage>
        <taxon>Bacteria</taxon>
        <taxon>Pseudomonadati</taxon>
        <taxon>Bacteroidota</taxon>
        <taxon>Flavobacteriia</taxon>
        <taxon>Flavobacteriales</taxon>
        <taxon>Flavobacteriaceae</taxon>
        <taxon>Flagellimonas</taxon>
    </lineage>
</organism>
<evidence type="ECO:0000313" key="2">
    <source>
        <dbReference type="Proteomes" id="UP000290261"/>
    </source>
</evidence>